<accession>A0A318HV18</accession>
<protein>
    <submittedName>
        <fullName evidence="1">Uncharacterized protein</fullName>
    </submittedName>
</protein>
<dbReference type="AlphaFoldDB" id="A0A318HV18"/>
<evidence type="ECO:0000313" key="2">
    <source>
        <dbReference type="Proteomes" id="UP000247781"/>
    </source>
</evidence>
<dbReference type="Proteomes" id="UP000247781">
    <property type="component" value="Unassembled WGS sequence"/>
</dbReference>
<reference evidence="2" key="1">
    <citation type="submission" date="2018-05" db="EMBL/GenBank/DDBJ databases">
        <authorList>
            <person name="Deangelis K."/>
            <person name="Huntemann M."/>
            <person name="Clum A."/>
            <person name="Pillay M."/>
            <person name="Palaniappan K."/>
            <person name="Varghese N."/>
            <person name="Mikhailova N."/>
            <person name="Stamatis D."/>
            <person name="Reddy T."/>
            <person name="Daum C."/>
            <person name="Shapiro N."/>
            <person name="Ivanova N."/>
            <person name="Kyrpides N."/>
            <person name="Woyke T."/>
        </authorList>
    </citation>
    <scope>NUCLEOTIDE SEQUENCE [LARGE SCALE GENOMIC DNA]</scope>
    <source>
        <strain evidence="2">GAS496</strain>
    </source>
</reference>
<dbReference type="RefSeq" id="WP_235658231.1">
    <property type="nucleotide sequence ID" value="NZ_QJJU01000002.1"/>
</dbReference>
<sequence>MATRSFTADEEIPAGIGPVDRLPAGAGRILRYQLDVIAATAEDVLQSAGGWLCDRARAGWDVNVMVADGADPRPLAILGASALDLNDGFLAMARSASRVGALAVSADLLAADVRVREAILGALKRGLTEVIVWGSQWPAELGGQADPVPHRVSPAARAFKSHALTAADVSTDSVSPTEMLFRVGAGSLRPLRSV</sequence>
<name>A0A318HV18_9MYCO</name>
<reference evidence="1 2" key="2">
    <citation type="submission" date="2018-06" db="EMBL/GenBank/DDBJ databases">
        <title>Sequencing of bacterial isolates from soil warming experiment in Harvard Forest, Massachusetts, USA.</title>
        <authorList>
            <person name="Deangelis K.PhD."/>
        </authorList>
    </citation>
    <scope>NUCLEOTIDE SEQUENCE [LARGE SCALE GENOMIC DNA]</scope>
    <source>
        <strain evidence="1 2">GAS496</strain>
    </source>
</reference>
<gene>
    <name evidence="1" type="ORF">C8E89_102274</name>
</gene>
<dbReference type="EMBL" id="QJJU01000002">
    <property type="protein sequence ID" value="PXX12149.1"/>
    <property type="molecule type" value="Genomic_DNA"/>
</dbReference>
<evidence type="ECO:0000313" key="1">
    <source>
        <dbReference type="EMBL" id="PXX12149.1"/>
    </source>
</evidence>
<comment type="caution">
    <text evidence="1">The sequence shown here is derived from an EMBL/GenBank/DDBJ whole genome shotgun (WGS) entry which is preliminary data.</text>
</comment>
<proteinExistence type="predicted"/>
<organism evidence="1 2">
    <name type="scientific">Mycolicibacterium moriokaense</name>
    <dbReference type="NCBI Taxonomy" id="39691"/>
    <lineage>
        <taxon>Bacteria</taxon>
        <taxon>Bacillati</taxon>
        <taxon>Actinomycetota</taxon>
        <taxon>Actinomycetes</taxon>
        <taxon>Mycobacteriales</taxon>
        <taxon>Mycobacteriaceae</taxon>
        <taxon>Mycolicibacterium</taxon>
    </lineage>
</organism>
<keyword evidence="2" id="KW-1185">Reference proteome</keyword>